<dbReference type="PANTHER" id="PTHR10443">
    <property type="entry name" value="MICROSOMAL DIPEPTIDASE"/>
    <property type="match status" value="1"/>
</dbReference>
<name>A0A1I0T786_9NOCA</name>
<evidence type="ECO:0000313" key="1">
    <source>
        <dbReference type="EMBL" id="SFA47648.1"/>
    </source>
</evidence>
<gene>
    <name evidence="1" type="ORF">SAMN05444374_104240</name>
</gene>
<dbReference type="InterPro" id="IPR008257">
    <property type="entry name" value="Pept_M19"/>
</dbReference>
<dbReference type="RefSeq" id="WP_068362608.1">
    <property type="nucleotide sequence ID" value="NZ_FOJN01000004.1"/>
</dbReference>
<accession>A0A1I0T786</accession>
<dbReference type="SUPFAM" id="SSF51556">
    <property type="entry name" value="Metallo-dependent hydrolases"/>
    <property type="match status" value="1"/>
</dbReference>
<sequence length="318" mass="33995">MRLWEQHTCLPLDPEAEIAPLTRYGTGAYLSVNVGYSPQDRAASTALIERWSARADGDPRFRLVRAVDDVDAAWADGVLGLAFDLEDSAPLDGDPGNVAYFVGLGVRSMLPTYNHENAAGCGCLDATDTGLTAYGRDLVRAMNAAGMAADGSHCSRRTGLDIAAVTERPMIYSHSNFAALWEHPRNITDEQARACAETGGVVGINGVGIFVGVNGIDDGAARVEAMADHVEYGVDLLGIDHVGLGSDFSFDHEDFVAEVAAHPDAFGPEYTAYGPLQWVPPEDTRTLPDVLRSRGWDDAAIDAVVAGNFRRVAGETWV</sequence>
<organism evidence="1 2">
    <name type="scientific">Rhodococcoides kroppenstedtii</name>
    <dbReference type="NCBI Taxonomy" id="293050"/>
    <lineage>
        <taxon>Bacteria</taxon>
        <taxon>Bacillati</taxon>
        <taxon>Actinomycetota</taxon>
        <taxon>Actinomycetes</taxon>
        <taxon>Mycobacteriales</taxon>
        <taxon>Nocardiaceae</taxon>
        <taxon>Rhodococcoides</taxon>
    </lineage>
</organism>
<dbReference type="PROSITE" id="PS51365">
    <property type="entry name" value="RENAL_DIPEPTIDASE_2"/>
    <property type="match status" value="1"/>
</dbReference>
<protein>
    <submittedName>
        <fullName evidence="1">Membrane dipeptidase</fullName>
    </submittedName>
</protein>
<dbReference type="InterPro" id="IPR032466">
    <property type="entry name" value="Metal_Hydrolase"/>
</dbReference>
<proteinExistence type="predicted"/>
<dbReference type="OrthoDB" id="9804920at2"/>
<dbReference type="AlphaFoldDB" id="A0A1I0T786"/>
<dbReference type="GeneID" id="85485389"/>
<dbReference type="Pfam" id="PF01244">
    <property type="entry name" value="Peptidase_M19"/>
    <property type="match status" value="1"/>
</dbReference>
<dbReference type="GO" id="GO:0006508">
    <property type="term" value="P:proteolysis"/>
    <property type="evidence" value="ECO:0007669"/>
    <property type="project" value="InterPro"/>
</dbReference>
<dbReference type="Proteomes" id="UP000182054">
    <property type="component" value="Unassembled WGS sequence"/>
</dbReference>
<dbReference type="Gene3D" id="3.20.20.140">
    <property type="entry name" value="Metal-dependent hydrolases"/>
    <property type="match status" value="1"/>
</dbReference>
<dbReference type="EMBL" id="FOJN01000004">
    <property type="protein sequence ID" value="SFA47648.1"/>
    <property type="molecule type" value="Genomic_DNA"/>
</dbReference>
<reference evidence="1 2" key="1">
    <citation type="submission" date="2016-10" db="EMBL/GenBank/DDBJ databases">
        <authorList>
            <person name="de Groot N.N."/>
        </authorList>
    </citation>
    <scope>NUCLEOTIDE SEQUENCE [LARGE SCALE GENOMIC DNA]</scope>
    <source>
        <strain evidence="1 2">DSM 44908</strain>
    </source>
</reference>
<dbReference type="PANTHER" id="PTHR10443:SF12">
    <property type="entry name" value="DIPEPTIDASE"/>
    <property type="match status" value="1"/>
</dbReference>
<evidence type="ECO:0000313" key="2">
    <source>
        <dbReference type="Proteomes" id="UP000182054"/>
    </source>
</evidence>
<dbReference type="GO" id="GO:0070573">
    <property type="term" value="F:metallodipeptidase activity"/>
    <property type="evidence" value="ECO:0007669"/>
    <property type="project" value="InterPro"/>
</dbReference>